<feature type="coiled-coil region" evidence="4">
    <location>
        <begin position="126"/>
        <end position="153"/>
    </location>
</feature>
<evidence type="ECO:0000256" key="3">
    <source>
        <dbReference type="PIRNR" id="PIRNR016396"/>
    </source>
</evidence>
<dbReference type="Proteomes" id="UP000241769">
    <property type="component" value="Unassembled WGS sequence"/>
</dbReference>
<evidence type="ECO:0000313" key="5">
    <source>
        <dbReference type="EMBL" id="PRP86189.1"/>
    </source>
</evidence>
<dbReference type="InterPro" id="IPR016655">
    <property type="entry name" value="PFD3"/>
</dbReference>
<comment type="subunit">
    <text evidence="3">Heterohexamer of two PFD-alpha type and four PFD-beta type subunits.</text>
</comment>
<sequence length="181" mass="20324">MATSQPSVSSRGIPKALFIEDVEDFISKQASADEALKKMQENYSKFKLMEMSLSKSKTALKSKIPEIKNTLVIVQHLQSKKGSSETVNTQFELSDNVYATASITPSVVCLWLGANVMVEYSFEEAVDLLTKNLESAEKNLKGLDEDIGFLKEQITTTEVNIARVYNHDVKQRRKKRDTAEQ</sequence>
<gene>
    <name evidence="5" type="ORF">PROFUN_05705</name>
</gene>
<dbReference type="InterPro" id="IPR004127">
    <property type="entry name" value="Prefoldin_subunit_alpha"/>
</dbReference>
<dbReference type="EMBL" id="MDYQ01000034">
    <property type="protein sequence ID" value="PRP86189.1"/>
    <property type="molecule type" value="Genomic_DNA"/>
</dbReference>
<dbReference type="PANTHER" id="PTHR12409">
    <property type="entry name" value="PREFOLDIN SUBUNIT 3"/>
    <property type="match status" value="1"/>
</dbReference>
<proteinExistence type="inferred from homology"/>
<comment type="similarity">
    <text evidence="1 3">Belongs to the prefoldin subunit alpha family.</text>
</comment>
<keyword evidence="6" id="KW-1185">Reference proteome</keyword>
<dbReference type="InParanoid" id="A0A2P6NQG0"/>
<evidence type="ECO:0000256" key="1">
    <source>
        <dbReference type="ARBA" id="ARBA00010048"/>
    </source>
</evidence>
<evidence type="ECO:0000256" key="2">
    <source>
        <dbReference type="ARBA" id="ARBA00023186"/>
    </source>
</evidence>
<dbReference type="GO" id="GO:0006457">
    <property type="term" value="P:protein folding"/>
    <property type="evidence" value="ECO:0007669"/>
    <property type="project" value="UniProtKB-UniRule"/>
</dbReference>
<accession>A0A2P6NQG0</accession>
<dbReference type="GO" id="GO:0005737">
    <property type="term" value="C:cytoplasm"/>
    <property type="evidence" value="ECO:0007669"/>
    <property type="project" value="UniProtKB-ARBA"/>
</dbReference>
<dbReference type="FunCoup" id="A0A2P6NQG0">
    <property type="interactions" value="789"/>
</dbReference>
<organism evidence="5 6">
    <name type="scientific">Planoprotostelium fungivorum</name>
    <dbReference type="NCBI Taxonomy" id="1890364"/>
    <lineage>
        <taxon>Eukaryota</taxon>
        <taxon>Amoebozoa</taxon>
        <taxon>Evosea</taxon>
        <taxon>Variosea</taxon>
        <taxon>Cavosteliida</taxon>
        <taxon>Cavosteliaceae</taxon>
        <taxon>Planoprotostelium</taxon>
    </lineage>
</organism>
<protein>
    <recommendedName>
        <fullName evidence="3">Prefoldin subunit 3</fullName>
    </recommendedName>
</protein>
<name>A0A2P6NQG0_9EUKA</name>
<dbReference type="Gene3D" id="1.10.287.370">
    <property type="match status" value="1"/>
</dbReference>
<dbReference type="GO" id="GO:0016272">
    <property type="term" value="C:prefoldin complex"/>
    <property type="evidence" value="ECO:0007669"/>
    <property type="project" value="UniProtKB-UniRule"/>
</dbReference>
<evidence type="ECO:0000256" key="4">
    <source>
        <dbReference type="SAM" id="Coils"/>
    </source>
</evidence>
<dbReference type="SUPFAM" id="SSF46579">
    <property type="entry name" value="Prefoldin"/>
    <property type="match status" value="1"/>
</dbReference>
<dbReference type="InterPro" id="IPR009053">
    <property type="entry name" value="Prefoldin"/>
</dbReference>
<keyword evidence="2 3" id="KW-0143">Chaperone</keyword>
<reference evidence="5 6" key="1">
    <citation type="journal article" date="2018" name="Genome Biol. Evol.">
        <title>Multiple Roots of Fruiting Body Formation in Amoebozoa.</title>
        <authorList>
            <person name="Hillmann F."/>
            <person name="Forbes G."/>
            <person name="Novohradska S."/>
            <person name="Ferling I."/>
            <person name="Riege K."/>
            <person name="Groth M."/>
            <person name="Westermann M."/>
            <person name="Marz M."/>
            <person name="Spaller T."/>
            <person name="Winckler T."/>
            <person name="Schaap P."/>
            <person name="Glockner G."/>
        </authorList>
    </citation>
    <scope>NUCLEOTIDE SEQUENCE [LARGE SCALE GENOMIC DNA]</scope>
    <source>
        <strain evidence="5 6">Jena</strain>
    </source>
</reference>
<dbReference type="GO" id="GO:0007017">
    <property type="term" value="P:microtubule-based process"/>
    <property type="evidence" value="ECO:0007669"/>
    <property type="project" value="TreeGrafter"/>
</dbReference>
<dbReference type="Pfam" id="PF02996">
    <property type="entry name" value="Prefoldin"/>
    <property type="match status" value="1"/>
</dbReference>
<dbReference type="PANTHER" id="PTHR12409:SF0">
    <property type="entry name" value="PREFOLDIN SUBUNIT 3"/>
    <property type="match status" value="1"/>
</dbReference>
<dbReference type="GO" id="GO:0007021">
    <property type="term" value="P:tubulin complex assembly"/>
    <property type="evidence" value="ECO:0007669"/>
    <property type="project" value="TreeGrafter"/>
</dbReference>
<evidence type="ECO:0000313" key="6">
    <source>
        <dbReference type="Proteomes" id="UP000241769"/>
    </source>
</evidence>
<comment type="caution">
    <text evidence="5">The sequence shown here is derived from an EMBL/GenBank/DDBJ whole genome shotgun (WGS) entry which is preliminary data.</text>
</comment>
<keyword evidence="4" id="KW-0175">Coiled coil</keyword>
<comment type="function">
    <text evidence="3">Binds specifically to cytosolic chaperonin (c-CPN) and transfers target proteins to it. Binds to nascent polypeptide chain and promotes folding in an environment in which there are many competing pathways for nonnative proteins.</text>
</comment>
<dbReference type="STRING" id="1890364.A0A2P6NQG0"/>
<dbReference type="OrthoDB" id="6375174at2759"/>
<dbReference type="PIRSF" id="PIRSF016396">
    <property type="entry name" value="Prefoldin_subunit_3"/>
    <property type="match status" value="1"/>
</dbReference>
<dbReference type="AlphaFoldDB" id="A0A2P6NQG0"/>
<dbReference type="CDD" id="cd23156">
    <property type="entry name" value="Prefoldin_3"/>
    <property type="match status" value="1"/>
</dbReference>
<dbReference type="GO" id="GO:0015631">
    <property type="term" value="F:tubulin binding"/>
    <property type="evidence" value="ECO:0007669"/>
    <property type="project" value="TreeGrafter"/>
</dbReference>
<dbReference type="FunFam" id="1.10.287.370:FF:000001">
    <property type="entry name" value="Prefoldin subunit 3"/>
    <property type="match status" value="1"/>
</dbReference>